<dbReference type="EMBL" id="BT025815">
    <property type="protein sequence ID" value="ABF85715.1"/>
    <property type="molecule type" value="mRNA"/>
</dbReference>
<evidence type="ECO:0000313" key="2">
    <source>
        <dbReference type="EMBL" id="ABF85715.1"/>
    </source>
</evidence>
<dbReference type="Bgee" id="FBgn0040233">
    <property type="expression patterns" value="Expressed in adult tracheocyte (Drosophila) in Malpighian tubule and 138 other cell types or tissues"/>
</dbReference>
<evidence type="ECO:0000256" key="1">
    <source>
        <dbReference type="SAM" id="MobiDB-lite"/>
    </source>
</evidence>
<feature type="compositionally biased region" description="Basic and acidic residues" evidence="1">
    <location>
        <begin position="127"/>
        <end position="137"/>
    </location>
</feature>
<gene>
    <name evidence="2" type="primary">CG32955</name>
</gene>
<dbReference type="OrthoDB" id="21525at2759"/>
<dbReference type="ExpressionAtlas" id="Q1ECB9">
    <property type="expression patterns" value="baseline and differential"/>
</dbReference>
<protein>
    <submittedName>
        <fullName evidence="2">IP02666p</fullName>
    </submittedName>
</protein>
<sequence length="137" mass="15617">MEQKVDKRTREYEELRSTLKTREINFRSEKERMDGTISSLLEDKRNLEEKLCTVTELLAKLKRELPALHTQKVNGGDVSIELNSSNGSPTPAAVPATKKPLDCNSAECVPKKSSSLETAERKNRRMTAYDENRKQFC</sequence>
<dbReference type="HOGENOM" id="CLU_231123_0_0_1"/>
<proteinExistence type="evidence at transcript level"/>
<organism evidence="2">
    <name type="scientific">Drosophila melanogaster</name>
    <name type="common">Fruit fly</name>
    <dbReference type="NCBI Taxonomy" id="7227"/>
    <lineage>
        <taxon>Eukaryota</taxon>
        <taxon>Metazoa</taxon>
        <taxon>Ecdysozoa</taxon>
        <taxon>Arthropoda</taxon>
        <taxon>Hexapoda</taxon>
        <taxon>Insecta</taxon>
        <taxon>Pterygota</taxon>
        <taxon>Neoptera</taxon>
        <taxon>Endopterygota</taxon>
        <taxon>Diptera</taxon>
        <taxon>Brachycera</taxon>
        <taxon>Muscomorpha</taxon>
        <taxon>Ephydroidea</taxon>
        <taxon>Drosophilidae</taxon>
        <taxon>Drosophila</taxon>
        <taxon>Sophophora</taxon>
    </lineage>
</organism>
<name>Q1ECB9_DROME</name>
<accession>Q1ECB9</accession>
<dbReference type="AlphaFoldDB" id="Q1ECB9"/>
<dbReference type="VEuPathDB" id="VectorBase:FBgn0040233"/>
<feature type="region of interest" description="Disordered" evidence="1">
    <location>
        <begin position="79"/>
        <end position="137"/>
    </location>
</feature>
<feature type="compositionally biased region" description="Low complexity" evidence="1">
    <location>
        <begin position="89"/>
        <end position="98"/>
    </location>
</feature>
<reference evidence="2" key="1">
    <citation type="submission" date="2006-06" db="EMBL/GenBank/DDBJ databases">
        <authorList>
            <person name="Stapleton M."/>
            <person name="Carlson J."/>
            <person name="Chavez C."/>
            <person name="Frise E."/>
            <person name="George R."/>
            <person name="Pacleb J."/>
            <person name="Park S."/>
            <person name="Wan K."/>
            <person name="Yu C."/>
            <person name="Celniker S."/>
        </authorList>
    </citation>
    <scope>NUCLEOTIDE SEQUENCE</scope>
</reference>